<gene>
    <name evidence="1" type="ORF">KIPB_004242</name>
    <name evidence="2" type="ORF">KIPB_004608</name>
</gene>
<dbReference type="AlphaFoldDB" id="A0A9K3CW80"/>
<proteinExistence type="predicted"/>
<reference evidence="2 3" key="2">
    <citation type="journal article" date="2018" name="PLoS ONE">
        <title>The draft genome of Kipferlia bialata reveals reductive genome evolution in fornicate parasites.</title>
        <authorList>
            <person name="Tanifuji G."/>
            <person name="Takabayashi S."/>
            <person name="Kume K."/>
            <person name="Takagi M."/>
            <person name="Nakayama T."/>
            <person name="Kamikawa R."/>
            <person name="Inagaki Y."/>
            <person name="Hashimoto T."/>
        </authorList>
    </citation>
    <scope>NUCLEOTIDE SEQUENCE [LARGE SCALE GENOMIC DNA]</scope>
    <source>
        <strain evidence="2">NY0173</strain>
    </source>
</reference>
<evidence type="ECO:0000313" key="3">
    <source>
        <dbReference type="Proteomes" id="UP000265618"/>
    </source>
</evidence>
<evidence type="ECO:0008006" key="4">
    <source>
        <dbReference type="Google" id="ProtNLM"/>
    </source>
</evidence>
<dbReference type="OrthoDB" id="407198at2759"/>
<accession>A0A9K3CW80</accession>
<reference evidence="2" key="1">
    <citation type="submission" date="2016-10" db="EMBL/GenBank/DDBJ databases">
        <authorList>
            <person name="Tanifuji G."/>
            <person name="Kume K."/>
            <person name="Nakayama T."/>
            <person name="Takabayashi S."/>
            <person name="Hashimoto T."/>
        </authorList>
    </citation>
    <scope>NUCLEOTIDE SEQUENCE</scope>
    <source>
        <strain evidence="2">NY0173</strain>
    </source>
</reference>
<dbReference type="Proteomes" id="UP000265618">
    <property type="component" value="Unassembled WGS sequence"/>
</dbReference>
<dbReference type="SUPFAM" id="SSF53098">
    <property type="entry name" value="Ribonuclease H-like"/>
    <property type="match status" value="1"/>
</dbReference>
<dbReference type="GO" id="GO:0003676">
    <property type="term" value="F:nucleic acid binding"/>
    <property type="evidence" value="ECO:0007669"/>
    <property type="project" value="InterPro"/>
</dbReference>
<organism evidence="2 3">
    <name type="scientific">Kipferlia bialata</name>
    <dbReference type="NCBI Taxonomy" id="797122"/>
    <lineage>
        <taxon>Eukaryota</taxon>
        <taxon>Metamonada</taxon>
        <taxon>Carpediemonas-like organisms</taxon>
        <taxon>Kipferlia</taxon>
    </lineage>
</organism>
<name>A0A9K3CW80_9EUKA</name>
<comment type="caution">
    <text evidence="2">The sequence shown here is derived from an EMBL/GenBank/DDBJ whole genome shotgun (WGS) entry which is preliminary data.</text>
</comment>
<keyword evidence="3" id="KW-1185">Reference proteome</keyword>
<dbReference type="InterPro" id="IPR012337">
    <property type="entry name" value="RNaseH-like_sf"/>
</dbReference>
<sequence length="83" mass="9092">FMLACRALKTSIGSDRRARREGDIQPPRPVVFICSDSKDVSMLRYELAGLRNLATVVLVYTPGHSGIAENEEADQLAVMGSQL</sequence>
<protein>
    <recommendedName>
        <fullName evidence="4">RNase H type-1 domain-containing protein</fullName>
    </recommendedName>
</protein>
<dbReference type="Gene3D" id="3.30.420.10">
    <property type="entry name" value="Ribonuclease H-like superfamily/Ribonuclease H"/>
    <property type="match status" value="1"/>
</dbReference>
<dbReference type="EMBL" id="BDIP01000996">
    <property type="protein sequence ID" value="GIQ83305.1"/>
    <property type="molecule type" value="Genomic_DNA"/>
</dbReference>
<dbReference type="InterPro" id="IPR036397">
    <property type="entry name" value="RNaseH_sf"/>
</dbReference>
<evidence type="ECO:0000313" key="2">
    <source>
        <dbReference type="EMBL" id="GIQ83305.1"/>
    </source>
</evidence>
<dbReference type="EMBL" id="BDIP01000890">
    <property type="protein sequence ID" value="GIQ83003.1"/>
    <property type="molecule type" value="Genomic_DNA"/>
</dbReference>
<feature type="non-terminal residue" evidence="2">
    <location>
        <position position="1"/>
    </location>
</feature>
<evidence type="ECO:0000313" key="1">
    <source>
        <dbReference type="EMBL" id="GIQ83003.1"/>
    </source>
</evidence>